<dbReference type="InterPro" id="IPR019861">
    <property type="entry name" value="PorP/SprF_Bacteroidetes"/>
</dbReference>
<evidence type="ECO:0000313" key="3">
    <source>
        <dbReference type="Proteomes" id="UP000002774"/>
    </source>
</evidence>
<dbReference type="Proteomes" id="UP000002774">
    <property type="component" value="Chromosome"/>
</dbReference>
<feature type="chain" id="PRO_5003558567" evidence="1">
    <location>
        <begin position="32"/>
        <end position="301"/>
    </location>
</feature>
<dbReference type="RefSeq" id="WP_008505140.1">
    <property type="nucleotide sequence ID" value="NZ_CM001403.1"/>
</dbReference>
<dbReference type="AlphaFoldDB" id="H1YGN1"/>
<accession>H1YGN1</accession>
<reference evidence="2" key="1">
    <citation type="submission" date="2011-09" db="EMBL/GenBank/DDBJ databases">
        <title>The permanent draft genome of Mucilaginibacter paludis DSM 18603.</title>
        <authorList>
            <consortium name="US DOE Joint Genome Institute (JGI-PGF)"/>
            <person name="Lucas S."/>
            <person name="Han J."/>
            <person name="Lapidus A."/>
            <person name="Bruce D."/>
            <person name="Goodwin L."/>
            <person name="Pitluck S."/>
            <person name="Peters L."/>
            <person name="Kyrpides N."/>
            <person name="Mavromatis K."/>
            <person name="Ivanova N."/>
            <person name="Mikhailova N."/>
            <person name="Held B."/>
            <person name="Detter J.C."/>
            <person name="Tapia R."/>
            <person name="Han C."/>
            <person name="Land M."/>
            <person name="Hauser L."/>
            <person name="Markowitz V."/>
            <person name="Cheng J.-F."/>
            <person name="Hugenholtz P."/>
            <person name="Woyke T."/>
            <person name="Wu D."/>
            <person name="Tindall B."/>
            <person name="Brambilla E."/>
            <person name="Klenk H.-P."/>
            <person name="Eisen J.A."/>
        </authorList>
    </citation>
    <scope>NUCLEOTIDE SEQUENCE [LARGE SCALE GENOMIC DNA]</scope>
    <source>
        <strain evidence="2">DSM 18603</strain>
    </source>
</reference>
<name>H1YGN1_9SPHI</name>
<dbReference type="Pfam" id="PF11751">
    <property type="entry name" value="PorP_SprF"/>
    <property type="match status" value="1"/>
</dbReference>
<protein>
    <submittedName>
        <fullName evidence="2">Membrane protein</fullName>
    </submittedName>
</protein>
<dbReference type="OrthoDB" id="891773at2"/>
<organism evidence="2 3">
    <name type="scientific">Mucilaginibacter paludis DSM 18603</name>
    <dbReference type="NCBI Taxonomy" id="714943"/>
    <lineage>
        <taxon>Bacteria</taxon>
        <taxon>Pseudomonadati</taxon>
        <taxon>Bacteroidota</taxon>
        <taxon>Sphingobacteriia</taxon>
        <taxon>Sphingobacteriales</taxon>
        <taxon>Sphingobacteriaceae</taxon>
        <taxon>Mucilaginibacter</taxon>
    </lineage>
</organism>
<dbReference type="HOGENOM" id="CLU_068235_3_0_10"/>
<keyword evidence="3" id="KW-1185">Reference proteome</keyword>
<dbReference type="eggNOG" id="COG2885">
    <property type="taxonomic scope" value="Bacteria"/>
</dbReference>
<proteinExistence type="predicted"/>
<sequence>MRSYTYSTYKFKALAALVISIATCGVSTVKAQLNPLASQYFQNQYLFNPAMAGLNKGLNVNLAYSKQGFGIDGAQNTQSASADYQMDKVGLGVNVYNQYSGIFRQTRAMVTYAYHLPLAGDNQKLNFGLSAGVMNNHINIGDVYGDQSDQTLANYNANKGTSFDGDFGVAYTDNKLTIQGALPNLRYLFKDNGSTVEREVFFTAASYKFFDPADVSVEPKVAYRKVKGYDNIFDAGANVAFNDSQFSLQGLYHSSKSATFGAGVNLSGYSVMAFYTTNTSSLNSYSNGDFEISLKFNLSKK</sequence>
<dbReference type="EMBL" id="CM001403">
    <property type="protein sequence ID" value="EHQ25417.1"/>
    <property type="molecule type" value="Genomic_DNA"/>
</dbReference>
<keyword evidence="1" id="KW-0732">Signal</keyword>
<evidence type="ECO:0000256" key="1">
    <source>
        <dbReference type="SAM" id="SignalP"/>
    </source>
</evidence>
<dbReference type="STRING" id="714943.Mucpa_1253"/>
<dbReference type="NCBIfam" id="TIGR03519">
    <property type="entry name" value="T9SS_PorP_fam"/>
    <property type="match status" value="1"/>
</dbReference>
<feature type="signal peptide" evidence="1">
    <location>
        <begin position="1"/>
        <end position="31"/>
    </location>
</feature>
<gene>
    <name evidence="2" type="ORF">Mucpa_1253</name>
</gene>
<evidence type="ECO:0000313" key="2">
    <source>
        <dbReference type="EMBL" id="EHQ25417.1"/>
    </source>
</evidence>